<name>A0AAE0Z3I5_9GAST</name>
<gene>
    <name evidence="2" type="ORF">RRG08_040297</name>
</gene>
<keyword evidence="1" id="KW-0812">Transmembrane</keyword>
<comment type="caution">
    <text evidence="2">The sequence shown here is derived from an EMBL/GenBank/DDBJ whole genome shotgun (WGS) entry which is preliminary data.</text>
</comment>
<proteinExistence type="predicted"/>
<dbReference type="Proteomes" id="UP001283361">
    <property type="component" value="Unassembled WGS sequence"/>
</dbReference>
<keyword evidence="1" id="KW-0472">Membrane</keyword>
<evidence type="ECO:0000313" key="3">
    <source>
        <dbReference type="Proteomes" id="UP001283361"/>
    </source>
</evidence>
<evidence type="ECO:0000313" key="2">
    <source>
        <dbReference type="EMBL" id="KAK3761601.1"/>
    </source>
</evidence>
<accession>A0AAE0Z3I5</accession>
<feature type="transmembrane region" description="Helical" evidence="1">
    <location>
        <begin position="100"/>
        <end position="119"/>
    </location>
</feature>
<dbReference type="AlphaFoldDB" id="A0AAE0Z3I5"/>
<protein>
    <submittedName>
        <fullName evidence="2">Uncharacterized protein</fullName>
    </submittedName>
</protein>
<evidence type="ECO:0000256" key="1">
    <source>
        <dbReference type="SAM" id="Phobius"/>
    </source>
</evidence>
<reference evidence="2" key="1">
    <citation type="journal article" date="2023" name="G3 (Bethesda)">
        <title>A reference genome for the long-term kleptoplast-retaining sea slug Elysia crispata morphotype clarki.</title>
        <authorList>
            <person name="Eastman K.E."/>
            <person name="Pendleton A.L."/>
            <person name="Shaikh M.A."/>
            <person name="Suttiyut T."/>
            <person name="Ogas R."/>
            <person name="Tomko P."/>
            <person name="Gavelis G."/>
            <person name="Widhalm J.R."/>
            <person name="Wisecaver J.H."/>
        </authorList>
    </citation>
    <scope>NUCLEOTIDE SEQUENCE</scope>
    <source>
        <strain evidence="2">ECLA1</strain>
    </source>
</reference>
<keyword evidence="3" id="KW-1185">Reference proteome</keyword>
<organism evidence="2 3">
    <name type="scientific">Elysia crispata</name>
    <name type="common">lettuce slug</name>
    <dbReference type="NCBI Taxonomy" id="231223"/>
    <lineage>
        <taxon>Eukaryota</taxon>
        <taxon>Metazoa</taxon>
        <taxon>Spiralia</taxon>
        <taxon>Lophotrochozoa</taxon>
        <taxon>Mollusca</taxon>
        <taxon>Gastropoda</taxon>
        <taxon>Heterobranchia</taxon>
        <taxon>Euthyneura</taxon>
        <taxon>Panpulmonata</taxon>
        <taxon>Sacoglossa</taxon>
        <taxon>Placobranchoidea</taxon>
        <taxon>Plakobranchidae</taxon>
        <taxon>Elysia</taxon>
    </lineage>
</organism>
<sequence length="122" mass="13506">MCIDYVHSVLSSDVVARLTMQPTSRNCGIISKETDTLVKGFSCHQTSQAGVKRRQASREDDWLSLVNGGASENKREAPAELNYSCLASSPPIFPGALWDMLFFSPLIIVVGGVQLWFWAENR</sequence>
<dbReference type="EMBL" id="JAWDGP010004872">
    <property type="protein sequence ID" value="KAK3761601.1"/>
    <property type="molecule type" value="Genomic_DNA"/>
</dbReference>
<keyword evidence="1" id="KW-1133">Transmembrane helix</keyword>